<comment type="caution">
    <text evidence="4">The sequence shown here is derived from an EMBL/GenBank/DDBJ whole genome shotgun (WGS) entry which is preliminary data.</text>
</comment>
<protein>
    <submittedName>
        <fullName evidence="4">Class II aldolase/adducin family protein</fullName>
    </submittedName>
</protein>
<proteinExistence type="predicted"/>
<dbReference type="SUPFAM" id="SSF53639">
    <property type="entry name" value="AraD/HMP-PK domain-like"/>
    <property type="match status" value="1"/>
</dbReference>
<dbReference type="SMART" id="SM01007">
    <property type="entry name" value="Aldolase_II"/>
    <property type="match status" value="1"/>
</dbReference>
<feature type="domain" description="Class II aldolase/adducin N-terminal" evidence="3">
    <location>
        <begin position="2"/>
        <end position="176"/>
    </location>
</feature>
<keyword evidence="5" id="KW-1185">Reference proteome</keyword>
<evidence type="ECO:0000256" key="2">
    <source>
        <dbReference type="ARBA" id="ARBA00023239"/>
    </source>
</evidence>
<dbReference type="Pfam" id="PF00596">
    <property type="entry name" value="Aldolase_II"/>
    <property type="match status" value="1"/>
</dbReference>
<reference evidence="4 5" key="1">
    <citation type="submission" date="2021-04" db="EMBL/GenBank/DDBJ databases">
        <title>Magnetospirillum sulfuroxidans sp. nov., a facultative chemolithoautotrophic sulfur-oxidizing alphaproteobacterium isolated from freshwater sediment and proposals for Paramagetospirillum gen. nov., and Magnetospirillaceae fam. nov.</title>
        <authorList>
            <person name="Koziaeva V."/>
            <person name="Geelhoed J.S."/>
            <person name="Sorokin D.Y."/>
            <person name="Grouzdev D.S."/>
        </authorList>
    </citation>
    <scope>NUCLEOTIDE SEQUENCE [LARGE SCALE GENOMIC DNA]</scope>
    <source>
        <strain evidence="4 5">J10</strain>
    </source>
</reference>
<evidence type="ECO:0000313" key="4">
    <source>
        <dbReference type="EMBL" id="MBR9973000.1"/>
    </source>
</evidence>
<dbReference type="PANTHER" id="PTHR22789:SF0">
    <property type="entry name" value="3-OXO-TETRONATE 4-PHOSPHATE DECARBOXYLASE-RELATED"/>
    <property type="match status" value="1"/>
</dbReference>
<organism evidence="4 5">
    <name type="scientific">Magnetospirillum sulfuroxidans</name>
    <dbReference type="NCBI Taxonomy" id="611300"/>
    <lineage>
        <taxon>Bacteria</taxon>
        <taxon>Pseudomonadati</taxon>
        <taxon>Pseudomonadota</taxon>
        <taxon>Alphaproteobacteria</taxon>
        <taxon>Rhodospirillales</taxon>
        <taxon>Rhodospirillaceae</taxon>
        <taxon>Magnetospirillum</taxon>
    </lineage>
</organism>
<dbReference type="Proteomes" id="UP000680714">
    <property type="component" value="Unassembled WGS sequence"/>
</dbReference>
<dbReference type="InterPro" id="IPR036409">
    <property type="entry name" value="Aldolase_II/adducin_N_sf"/>
</dbReference>
<evidence type="ECO:0000256" key="1">
    <source>
        <dbReference type="ARBA" id="ARBA00022723"/>
    </source>
</evidence>
<dbReference type="InterPro" id="IPR001303">
    <property type="entry name" value="Aldolase_II/adducin_N"/>
</dbReference>
<name>A0ABS5IF04_9PROT</name>
<accession>A0ABS5IF04</accession>
<gene>
    <name evidence="4" type="ORF">KEC16_14845</name>
</gene>
<dbReference type="RefSeq" id="WP_211550320.1">
    <property type="nucleotide sequence ID" value="NZ_JAGTUF010000016.1"/>
</dbReference>
<sequence>MSIIVDAVRLLAARGLNQGASGNISMRLGDGFIITPSGVSAETLVADQLVAMDMEGHWSGSWKPSSEWRFHRDLYAAHPETQAVVHCHSPAATALAVLGKPLPAFHYMVAIAGGADVRCAPYATFGSQALSDGALAALSDRKACLLAHHGMISMGRDLAQAVDIAVEVEFLADLYLRLLPLGEPPRLPAAEMAVVLEKFKSYGANAQND</sequence>
<dbReference type="PANTHER" id="PTHR22789">
    <property type="entry name" value="FUCULOSE PHOSPHATE ALDOLASE"/>
    <property type="match status" value="1"/>
</dbReference>
<keyword evidence="2" id="KW-0456">Lyase</keyword>
<dbReference type="Gene3D" id="3.40.225.10">
    <property type="entry name" value="Class II aldolase/adducin N-terminal domain"/>
    <property type="match status" value="1"/>
</dbReference>
<evidence type="ECO:0000259" key="3">
    <source>
        <dbReference type="SMART" id="SM01007"/>
    </source>
</evidence>
<dbReference type="InterPro" id="IPR050197">
    <property type="entry name" value="Aldolase_class_II_sugar_metab"/>
</dbReference>
<keyword evidence="1" id="KW-0479">Metal-binding</keyword>
<evidence type="ECO:0000313" key="5">
    <source>
        <dbReference type="Proteomes" id="UP000680714"/>
    </source>
</evidence>
<dbReference type="EMBL" id="JAGTUF010000016">
    <property type="protein sequence ID" value="MBR9973000.1"/>
    <property type="molecule type" value="Genomic_DNA"/>
</dbReference>